<keyword evidence="2 5" id="KW-0812">Transmembrane</keyword>
<dbReference type="Pfam" id="PF13675">
    <property type="entry name" value="PilJ"/>
    <property type="match status" value="1"/>
</dbReference>
<feature type="transmembrane region" description="Helical" evidence="5">
    <location>
        <begin position="12"/>
        <end position="36"/>
    </location>
</feature>
<dbReference type="InterPro" id="IPR029095">
    <property type="entry name" value="NarX-like_N"/>
</dbReference>
<sequence length="219" mass="25029">MVNTDFTNKKHGAISFVYIVPLTVIAILSICIHFMLDEVIEAQTDTGKLVNVSGQQRMLSQRVSMFTLEYLMYGSQDSKLLAINALNSLKNNHKYLLSEHYGAQVLGDESPLSKELLAMYFKEPINVDKKLSMFSDRVEEVLKLKTQTLNLDTAQESFFSLAKEPLLKAFNTVVMQYEKESVDRVKRLHTIQGIVIIVILLSILVEFLLVYKNRNKKHI</sequence>
<dbReference type="Proteomes" id="UP000279995">
    <property type="component" value="Chromosome I"/>
</dbReference>
<accession>A0AAD0TZR8</accession>
<name>A0AAD0TZR8_9GAMM</name>
<evidence type="ECO:0000256" key="1">
    <source>
        <dbReference type="ARBA" id="ARBA00004141"/>
    </source>
</evidence>
<gene>
    <name evidence="7" type="ORF">D9T18_07000</name>
</gene>
<dbReference type="GO" id="GO:0016020">
    <property type="term" value="C:membrane"/>
    <property type="evidence" value="ECO:0007669"/>
    <property type="project" value="UniProtKB-SubCell"/>
</dbReference>
<organism evidence="7 8">
    <name type="scientific">Pseudoalteromonas agarivorans</name>
    <dbReference type="NCBI Taxonomy" id="176102"/>
    <lineage>
        <taxon>Bacteria</taxon>
        <taxon>Pseudomonadati</taxon>
        <taxon>Pseudomonadota</taxon>
        <taxon>Gammaproteobacteria</taxon>
        <taxon>Alteromonadales</taxon>
        <taxon>Pseudoalteromonadaceae</taxon>
        <taxon>Pseudoalteromonas</taxon>
    </lineage>
</organism>
<reference evidence="7 8" key="1">
    <citation type="submission" date="2018-10" db="EMBL/GenBank/DDBJ databases">
        <title>Complete Genome Sequence and Transcriptomic Profiles of a Marine Bacterium, Pseudoalteromonas agarivorans Hao 2018.</title>
        <authorList>
            <person name="Hao L."/>
        </authorList>
    </citation>
    <scope>NUCLEOTIDE SEQUENCE [LARGE SCALE GENOMIC DNA]</scope>
    <source>
        <strain evidence="7 8">Hao 2018</strain>
    </source>
</reference>
<evidence type="ECO:0000313" key="8">
    <source>
        <dbReference type="Proteomes" id="UP000279995"/>
    </source>
</evidence>
<dbReference type="EMBL" id="CP033065">
    <property type="protein sequence ID" value="AYM86466.1"/>
    <property type="molecule type" value="Genomic_DNA"/>
</dbReference>
<proteinExistence type="predicted"/>
<protein>
    <recommendedName>
        <fullName evidence="6">NarX-like N-terminal domain-containing protein</fullName>
    </recommendedName>
</protein>
<dbReference type="AlphaFoldDB" id="A0AAD0TZR8"/>
<evidence type="ECO:0000259" key="6">
    <source>
        <dbReference type="Pfam" id="PF13675"/>
    </source>
</evidence>
<evidence type="ECO:0000256" key="4">
    <source>
        <dbReference type="ARBA" id="ARBA00023136"/>
    </source>
</evidence>
<feature type="transmembrane region" description="Helical" evidence="5">
    <location>
        <begin position="191"/>
        <end position="211"/>
    </location>
</feature>
<keyword evidence="3 5" id="KW-1133">Transmembrane helix</keyword>
<evidence type="ECO:0000256" key="5">
    <source>
        <dbReference type="SAM" id="Phobius"/>
    </source>
</evidence>
<keyword evidence="4 5" id="KW-0472">Membrane</keyword>
<comment type="subcellular location">
    <subcellularLocation>
        <location evidence="1">Membrane</location>
        <topology evidence="1">Multi-pass membrane protein</topology>
    </subcellularLocation>
</comment>
<dbReference type="RefSeq" id="WP_121637375.1">
    <property type="nucleotide sequence ID" value="NZ_CP033065.1"/>
</dbReference>
<evidence type="ECO:0000256" key="3">
    <source>
        <dbReference type="ARBA" id="ARBA00022989"/>
    </source>
</evidence>
<feature type="domain" description="NarX-like N-terminal" evidence="6">
    <location>
        <begin position="45"/>
        <end position="98"/>
    </location>
</feature>
<evidence type="ECO:0000256" key="2">
    <source>
        <dbReference type="ARBA" id="ARBA00022692"/>
    </source>
</evidence>
<evidence type="ECO:0000313" key="7">
    <source>
        <dbReference type="EMBL" id="AYM86466.1"/>
    </source>
</evidence>